<sequence>IHRRAGKTTAALNHLQRDALLHKNSRYAYIAPTYKMAKNVAWDIIKQYSKDVPNVEYNEAELTVKYPNGAKLTLYGSDNPDALRGMGLWGVVFDEYSQQPSNIFTEIIRPALADHSGYAVWIGTPKGKNEFYRLYEYGKGDEDWLSVLLTADDTNVISQEELIDARKIMSLDEFNQEWHCSFEAAIKGAYYAKELNDARNQGRICNVPHEVNLPVLTWWDLGIGDSTVIGFFQLVGKEWRMIDYYETSGEGLAHYAKVLQDKGYVYGEHFAPHDIKVRELGSGKSRLEMAKTLGIKFSVVSNLSIDDGINAVRTRFNTLWIDEVKCAQFINAIALYRKEWDDKRGEFKNKPFHDWTSHAADMLRYWAVENYREDKQQVSSYI</sequence>
<gene>
    <name evidence="1" type="ORF">LCGC14_2919600</name>
</gene>
<dbReference type="Pfam" id="PF03237">
    <property type="entry name" value="Terminase_6N"/>
    <property type="match status" value="1"/>
</dbReference>
<evidence type="ECO:0000313" key="1">
    <source>
        <dbReference type="EMBL" id="KKK70874.1"/>
    </source>
</evidence>
<feature type="non-terminal residue" evidence="1">
    <location>
        <position position="382"/>
    </location>
</feature>
<dbReference type="AlphaFoldDB" id="A0A0F8ZWS9"/>
<dbReference type="EMBL" id="LAZR01057985">
    <property type="protein sequence ID" value="KKK70874.1"/>
    <property type="molecule type" value="Genomic_DNA"/>
</dbReference>
<name>A0A0F8ZWS9_9ZZZZ</name>
<comment type="caution">
    <text evidence="1">The sequence shown here is derived from an EMBL/GenBank/DDBJ whole genome shotgun (WGS) entry which is preliminary data.</text>
</comment>
<reference evidence="1" key="1">
    <citation type="journal article" date="2015" name="Nature">
        <title>Complex archaea that bridge the gap between prokaryotes and eukaryotes.</title>
        <authorList>
            <person name="Spang A."/>
            <person name="Saw J.H."/>
            <person name="Jorgensen S.L."/>
            <person name="Zaremba-Niedzwiedzka K."/>
            <person name="Martijn J."/>
            <person name="Lind A.E."/>
            <person name="van Eijk R."/>
            <person name="Schleper C."/>
            <person name="Guy L."/>
            <person name="Ettema T.J."/>
        </authorList>
    </citation>
    <scope>NUCLEOTIDE SEQUENCE</scope>
</reference>
<protein>
    <submittedName>
        <fullName evidence="1">Uncharacterized protein</fullName>
    </submittedName>
</protein>
<dbReference type="InterPro" id="IPR027417">
    <property type="entry name" value="P-loop_NTPase"/>
</dbReference>
<proteinExistence type="predicted"/>
<dbReference type="Gene3D" id="3.30.420.280">
    <property type="match status" value="1"/>
</dbReference>
<organism evidence="1">
    <name type="scientific">marine sediment metagenome</name>
    <dbReference type="NCBI Taxonomy" id="412755"/>
    <lineage>
        <taxon>unclassified sequences</taxon>
        <taxon>metagenomes</taxon>
        <taxon>ecological metagenomes</taxon>
    </lineage>
</organism>
<dbReference type="Gene3D" id="3.40.50.300">
    <property type="entry name" value="P-loop containing nucleotide triphosphate hydrolases"/>
    <property type="match status" value="1"/>
</dbReference>
<accession>A0A0F8ZWS9</accession>
<feature type="non-terminal residue" evidence="1">
    <location>
        <position position="1"/>
    </location>
</feature>